<feature type="domain" description="DUF5753" evidence="1">
    <location>
        <begin position="31"/>
        <end position="208"/>
    </location>
</feature>
<keyword evidence="3" id="KW-1185">Reference proteome</keyword>
<evidence type="ECO:0000259" key="1">
    <source>
        <dbReference type="Pfam" id="PF19054"/>
    </source>
</evidence>
<dbReference type="InterPro" id="IPR043917">
    <property type="entry name" value="DUF5753"/>
</dbReference>
<name>A0AA41U6V3_9ACTN</name>
<gene>
    <name evidence="2" type="ORF">LZ495_40150</name>
</gene>
<evidence type="ECO:0000313" key="2">
    <source>
        <dbReference type="EMBL" id="MCF2533402.1"/>
    </source>
</evidence>
<dbReference type="Pfam" id="PF19054">
    <property type="entry name" value="DUF5753"/>
    <property type="match status" value="1"/>
</dbReference>
<sequence length="216" mass="23970">MSERLDAVLRTDGLLKRLCKLANRSRHAEYFEEAADLEGRAKSIHEFAPALIPGLLQTEAYARAVILAAQPTLPEAELRELVTARLERSRLLDDPTGVLLWVVLDENVLRRPIGGRKVMAEQLQHVADMVRTRRIVMQVLPYEAGAHSMLGSMISIMRFDDAPPVAYLEGVHAGQLLDDPVVLEKCQLSYDLVRAAALSPEASLALLESVCEEYST</sequence>
<dbReference type="RefSeq" id="WP_235058177.1">
    <property type="nucleotide sequence ID" value="NZ_JAKFHA010000048.1"/>
</dbReference>
<dbReference type="AlphaFoldDB" id="A0AA41U6V3"/>
<comment type="caution">
    <text evidence="2">The sequence shown here is derived from an EMBL/GenBank/DDBJ whole genome shotgun (WGS) entry which is preliminary data.</text>
</comment>
<evidence type="ECO:0000313" key="3">
    <source>
        <dbReference type="Proteomes" id="UP001165378"/>
    </source>
</evidence>
<reference evidence="2" key="1">
    <citation type="submission" date="2022-01" db="EMBL/GenBank/DDBJ databases">
        <title>Genome-Based Taxonomic Classification of the Phylum Actinobacteria.</title>
        <authorList>
            <person name="Gao Y."/>
        </authorList>
    </citation>
    <scope>NUCLEOTIDE SEQUENCE</scope>
    <source>
        <strain evidence="2">KLBMP 8922</strain>
    </source>
</reference>
<protein>
    <submittedName>
        <fullName evidence="2">DUF5753 domain-containing protein</fullName>
    </submittedName>
</protein>
<dbReference type="EMBL" id="JAKFHA010000048">
    <property type="protein sequence ID" value="MCF2533402.1"/>
    <property type="molecule type" value="Genomic_DNA"/>
</dbReference>
<organism evidence="2 3">
    <name type="scientific">Yinghuangia soli</name>
    <dbReference type="NCBI Taxonomy" id="2908204"/>
    <lineage>
        <taxon>Bacteria</taxon>
        <taxon>Bacillati</taxon>
        <taxon>Actinomycetota</taxon>
        <taxon>Actinomycetes</taxon>
        <taxon>Kitasatosporales</taxon>
        <taxon>Streptomycetaceae</taxon>
        <taxon>Yinghuangia</taxon>
    </lineage>
</organism>
<proteinExistence type="predicted"/>
<dbReference type="Proteomes" id="UP001165378">
    <property type="component" value="Unassembled WGS sequence"/>
</dbReference>
<accession>A0AA41U6V3</accession>